<evidence type="ECO:0000256" key="3">
    <source>
        <dbReference type="ARBA" id="ARBA00022448"/>
    </source>
</evidence>
<evidence type="ECO:0000256" key="6">
    <source>
        <dbReference type="ARBA" id="ARBA00022989"/>
    </source>
</evidence>
<dbReference type="NCBIfam" id="TIGR00688">
    <property type="entry name" value="rarD"/>
    <property type="match status" value="1"/>
</dbReference>
<dbReference type="STRING" id="266128.ABB25_09455"/>
<dbReference type="Gene3D" id="1.10.3730.20">
    <property type="match status" value="1"/>
</dbReference>
<evidence type="ECO:0000256" key="8">
    <source>
        <dbReference type="SAM" id="Phobius"/>
    </source>
</evidence>
<dbReference type="SUPFAM" id="SSF103481">
    <property type="entry name" value="Multidrug resistance efflux transporter EmrE"/>
    <property type="match status" value="2"/>
</dbReference>
<evidence type="ECO:0000313" key="11">
    <source>
        <dbReference type="Proteomes" id="UP000051254"/>
    </source>
</evidence>
<proteinExistence type="inferred from homology"/>
<dbReference type="Pfam" id="PF00892">
    <property type="entry name" value="EamA"/>
    <property type="match status" value="2"/>
</dbReference>
<evidence type="ECO:0000256" key="5">
    <source>
        <dbReference type="ARBA" id="ARBA00022692"/>
    </source>
</evidence>
<keyword evidence="7 8" id="KW-0472">Membrane</keyword>
<feature type="transmembrane region" description="Helical" evidence="8">
    <location>
        <begin position="43"/>
        <end position="61"/>
    </location>
</feature>
<feature type="transmembrane region" description="Helical" evidence="8">
    <location>
        <begin position="180"/>
        <end position="198"/>
    </location>
</feature>
<dbReference type="PANTHER" id="PTHR22911:SF137">
    <property type="entry name" value="SOLUTE CARRIER FAMILY 35 MEMBER G2-RELATED"/>
    <property type="match status" value="1"/>
</dbReference>
<keyword evidence="11" id="KW-1185">Reference proteome</keyword>
<evidence type="ECO:0000256" key="4">
    <source>
        <dbReference type="ARBA" id="ARBA00022475"/>
    </source>
</evidence>
<evidence type="ECO:0000256" key="2">
    <source>
        <dbReference type="ARBA" id="ARBA00007362"/>
    </source>
</evidence>
<dbReference type="OrthoDB" id="369870at2"/>
<feature type="transmembrane region" description="Helical" evidence="8">
    <location>
        <begin position="152"/>
        <end position="168"/>
    </location>
</feature>
<feature type="transmembrane region" description="Helical" evidence="8">
    <location>
        <begin position="73"/>
        <end position="93"/>
    </location>
</feature>
<feature type="transmembrane region" description="Helical" evidence="8">
    <location>
        <begin position="128"/>
        <end position="146"/>
    </location>
</feature>
<keyword evidence="4" id="KW-1003">Cell membrane</keyword>
<keyword evidence="6 8" id="KW-1133">Transmembrane helix</keyword>
<organism evidence="10 11">
    <name type="scientific">Stenotrophomonas koreensis</name>
    <dbReference type="NCBI Taxonomy" id="266128"/>
    <lineage>
        <taxon>Bacteria</taxon>
        <taxon>Pseudomonadati</taxon>
        <taxon>Pseudomonadota</taxon>
        <taxon>Gammaproteobacteria</taxon>
        <taxon>Lysobacterales</taxon>
        <taxon>Lysobacteraceae</taxon>
        <taxon>Stenotrophomonas</taxon>
    </lineage>
</organism>
<dbReference type="Proteomes" id="UP000051254">
    <property type="component" value="Unassembled WGS sequence"/>
</dbReference>
<accession>A0A0R0BVV9</accession>
<dbReference type="RefSeq" id="WP_057666180.1">
    <property type="nucleotide sequence ID" value="NZ_LDJH01000014.1"/>
</dbReference>
<dbReference type="PANTHER" id="PTHR22911">
    <property type="entry name" value="ACYL-MALONYL CONDENSING ENZYME-RELATED"/>
    <property type="match status" value="1"/>
</dbReference>
<keyword evidence="5 8" id="KW-0812">Transmembrane</keyword>
<gene>
    <name evidence="10" type="ORF">ABB25_09455</name>
</gene>
<evidence type="ECO:0000313" key="10">
    <source>
        <dbReference type="EMBL" id="KRG57585.1"/>
    </source>
</evidence>
<evidence type="ECO:0000256" key="7">
    <source>
        <dbReference type="ARBA" id="ARBA00023136"/>
    </source>
</evidence>
<sequence>MSSDEQSRKGLLAAALAFVIWGLFPLYWHLLKAVPSDQIIAHRIVWSAVLLCVLLCARQGLQWLRTILASPRTFWLLGSASLLIGANWSLYIWAVNAGHVVETSLGYFINPLLSVLLGVLVLGERLRLWQWLAVGIAALGVIWLTWQAGRAPWIAIGLSATFGVYGLLRKLVKVEPVAGIGLESLFLLLPALGWLLWVEAGHGGAFFSGSWGPGVMSLLVLAGAVSAVPLIAFTYGVQRVPLSTVGLLQYIGPTLQFLTGVLFFREPFGPDRLVGFACIWAALLIFAADGWRVSRRR</sequence>
<feature type="transmembrane region" description="Helical" evidence="8">
    <location>
        <begin position="247"/>
        <end position="267"/>
    </location>
</feature>
<dbReference type="AlphaFoldDB" id="A0A0R0BVV9"/>
<protein>
    <submittedName>
        <fullName evidence="10">Membrane protein</fullName>
    </submittedName>
</protein>
<keyword evidence="3" id="KW-0813">Transport</keyword>
<comment type="caution">
    <text evidence="10">The sequence shown here is derived from an EMBL/GenBank/DDBJ whole genome shotgun (WGS) entry which is preliminary data.</text>
</comment>
<feature type="domain" description="EamA" evidence="9">
    <location>
        <begin position="154"/>
        <end position="286"/>
    </location>
</feature>
<reference evidence="10 11" key="1">
    <citation type="submission" date="2015-05" db="EMBL/GenBank/DDBJ databases">
        <title>Genome sequencing and analysis of members of genus Stenotrophomonas.</title>
        <authorList>
            <person name="Patil P.P."/>
            <person name="Midha S."/>
            <person name="Patil P.B."/>
        </authorList>
    </citation>
    <scope>NUCLEOTIDE SEQUENCE [LARGE SCALE GENOMIC DNA]</scope>
    <source>
        <strain evidence="10 11">DSM 17805</strain>
    </source>
</reference>
<feature type="transmembrane region" description="Helical" evidence="8">
    <location>
        <begin position="105"/>
        <end position="123"/>
    </location>
</feature>
<dbReference type="InterPro" id="IPR004626">
    <property type="entry name" value="RarD"/>
</dbReference>
<feature type="domain" description="EamA" evidence="9">
    <location>
        <begin position="9"/>
        <end position="145"/>
    </location>
</feature>
<dbReference type="InterPro" id="IPR037185">
    <property type="entry name" value="EmrE-like"/>
</dbReference>
<name>A0A0R0BVV9_9GAMM</name>
<dbReference type="PATRIC" id="fig|266128.3.peg.758"/>
<evidence type="ECO:0000256" key="1">
    <source>
        <dbReference type="ARBA" id="ARBA00004651"/>
    </source>
</evidence>
<comment type="similarity">
    <text evidence="2">Belongs to the EamA transporter family.</text>
</comment>
<feature type="transmembrane region" description="Helical" evidence="8">
    <location>
        <begin position="210"/>
        <end position="235"/>
    </location>
</feature>
<feature type="transmembrane region" description="Helical" evidence="8">
    <location>
        <begin position="12"/>
        <end position="31"/>
    </location>
</feature>
<comment type="subcellular location">
    <subcellularLocation>
        <location evidence="1">Cell membrane</location>
        <topology evidence="1">Multi-pass membrane protein</topology>
    </subcellularLocation>
</comment>
<dbReference type="GO" id="GO:0005886">
    <property type="term" value="C:plasma membrane"/>
    <property type="evidence" value="ECO:0007669"/>
    <property type="project" value="UniProtKB-SubCell"/>
</dbReference>
<dbReference type="InterPro" id="IPR000620">
    <property type="entry name" value="EamA_dom"/>
</dbReference>
<dbReference type="EMBL" id="LDJH01000014">
    <property type="protein sequence ID" value="KRG57585.1"/>
    <property type="molecule type" value="Genomic_DNA"/>
</dbReference>
<evidence type="ECO:0000259" key="9">
    <source>
        <dbReference type="Pfam" id="PF00892"/>
    </source>
</evidence>
<feature type="transmembrane region" description="Helical" evidence="8">
    <location>
        <begin position="273"/>
        <end position="291"/>
    </location>
</feature>